<comment type="caution">
    <text evidence="7">The sequence shown here is derived from an EMBL/GenBank/DDBJ whole genome shotgun (WGS) entry which is preliminary data.</text>
</comment>
<reference evidence="6 8" key="2">
    <citation type="submission" date="2018-07" db="EMBL/GenBank/DDBJ databases">
        <title>Genomic Encyclopedia of Type Strains, Phase IV (KMG-IV): sequencing the most valuable type-strain genomes for metagenomic binning, comparative biology and taxonomic classification.</title>
        <authorList>
            <person name="Goeker M."/>
        </authorList>
    </citation>
    <scope>NUCLEOTIDE SEQUENCE [LARGE SCALE GENOMIC DNA]</scope>
    <source>
        <strain evidence="6 8">DSM 19728</strain>
    </source>
</reference>
<dbReference type="EMBL" id="QQBA01000028">
    <property type="protein sequence ID" value="RDI49455.1"/>
    <property type="molecule type" value="Genomic_DNA"/>
</dbReference>
<evidence type="ECO:0000313" key="9">
    <source>
        <dbReference type="Proteomes" id="UP000321392"/>
    </source>
</evidence>
<dbReference type="Gene3D" id="2.60.34.10">
    <property type="entry name" value="Substrate Binding Domain Of DNAk, Chain A, domain 1"/>
    <property type="match status" value="1"/>
</dbReference>
<keyword evidence="2" id="KW-0547">Nucleotide-binding</keyword>
<keyword evidence="5" id="KW-0175">Coiled coil</keyword>
<keyword evidence="8" id="KW-1185">Reference proteome</keyword>
<evidence type="ECO:0000256" key="4">
    <source>
        <dbReference type="ARBA" id="ARBA00023186"/>
    </source>
</evidence>
<gene>
    <name evidence="6" type="ORF">DFR66_1284</name>
    <name evidence="7" type="ORF">IQ02_02874</name>
</gene>
<dbReference type="GO" id="GO:0005524">
    <property type="term" value="F:ATP binding"/>
    <property type="evidence" value="ECO:0007669"/>
    <property type="project" value="UniProtKB-KW"/>
</dbReference>
<dbReference type="EMBL" id="VLKX01000031">
    <property type="protein sequence ID" value="TWI43603.1"/>
    <property type="molecule type" value="Genomic_DNA"/>
</dbReference>
<dbReference type="Gene3D" id="3.90.640.10">
    <property type="entry name" value="Actin, Chain A, domain 4"/>
    <property type="match status" value="1"/>
</dbReference>
<name>A0A562PGY9_9FLAO</name>
<keyword evidence="3" id="KW-0067">ATP-binding</keyword>
<feature type="coiled-coil region" evidence="5">
    <location>
        <begin position="613"/>
        <end position="666"/>
    </location>
</feature>
<evidence type="ECO:0000313" key="8">
    <source>
        <dbReference type="Proteomes" id="UP000254518"/>
    </source>
</evidence>
<reference evidence="7 9" key="1">
    <citation type="journal article" date="2015" name="Stand. Genomic Sci.">
        <title>Genomic Encyclopedia of Bacterial and Archaeal Type Strains, Phase III: the genomes of soil and plant-associated and newly described type strains.</title>
        <authorList>
            <person name="Whitman W.B."/>
            <person name="Woyke T."/>
            <person name="Klenk H.P."/>
            <person name="Zhou Y."/>
            <person name="Lilburn T.G."/>
            <person name="Beck B.J."/>
            <person name="De Vos P."/>
            <person name="Vandamme P."/>
            <person name="Eisen J.A."/>
            <person name="Garrity G."/>
            <person name="Hugenholtz P."/>
            <person name="Kyrpides N.C."/>
        </authorList>
    </citation>
    <scope>NUCLEOTIDE SEQUENCE [LARGE SCALE GENOMIC DNA]</scope>
    <source>
        <strain evidence="7 9">CGMCC 1.5380</strain>
    </source>
</reference>
<dbReference type="PANTHER" id="PTHR19375">
    <property type="entry name" value="HEAT SHOCK PROTEIN 70KDA"/>
    <property type="match status" value="1"/>
</dbReference>
<accession>A0A562PGY9</accession>
<dbReference type="CDD" id="cd24029">
    <property type="entry name" value="ASKHA_NBD_HSP70_DnaK_HscA_HscC"/>
    <property type="match status" value="1"/>
</dbReference>
<keyword evidence="4" id="KW-0143">Chaperone</keyword>
<dbReference type="Gene3D" id="3.30.420.40">
    <property type="match status" value="2"/>
</dbReference>
<dbReference type="SUPFAM" id="SSF100920">
    <property type="entry name" value="Heat shock protein 70kD (HSP70), peptide-binding domain"/>
    <property type="match status" value="1"/>
</dbReference>
<dbReference type="Proteomes" id="UP000254518">
    <property type="component" value="Unassembled WGS sequence"/>
</dbReference>
<evidence type="ECO:0000256" key="3">
    <source>
        <dbReference type="ARBA" id="ARBA00022840"/>
    </source>
</evidence>
<evidence type="ECO:0000313" key="7">
    <source>
        <dbReference type="EMBL" id="TWI43603.1"/>
    </source>
</evidence>
<evidence type="ECO:0000313" key="6">
    <source>
        <dbReference type="EMBL" id="RDI49455.1"/>
    </source>
</evidence>
<protein>
    <submittedName>
        <fullName evidence="7">Molecular chaperone DnaK</fullName>
    </submittedName>
</protein>
<comment type="similarity">
    <text evidence="1">Belongs to the heat shock protein 70 family.</text>
</comment>
<evidence type="ECO:0000256" key="1">
    <source>
        <dbReference type="ARBA" id="ARBA00007381"/>
    </source>
</evidence>
<organism evidence="7 9">
    <name type="scientific">Flavobacterium glaciei</name>
    <dbReference type="NCBI Taxonomy" id="386300"/>
    <lineage>
        <taxon>Bacteria</taxon>
        <taxon>Pseudomonadati</taxon>
        <taxon>Bacteroidota</taxon>
        <taxon>Flavobacteriia</taxon>
        <taxon>Flavobacteriales</taxon>
        <taxon>Flavobacteriaceae</taxon>
        <taxon>Flavobacterium</taxon>
    </lineage>
</organism>
<dbReference type="SUPFAM" id="SSF53067">
    <property type="entry name" value="Actin-like ATPase domain"/>
    <property type="match status" value="2"/>
</dbReference>
<dbReference type="PRINTS" id="PR00301">
    <property type="entry name" value="HEATSHOCK70"/>
</dbReference>
<reference evidence="7" key="3">
    <citation type="submission" date="2019-07" db="EMBL/GenBank/DDBJ databases">
        <authorList>
            <person name="Whitman W."/>
            <person name="Huntemann M."/>
            <person name="Clum A."/>
            <person name="Pillay M."/>
            <person name="Palaniappan K."/>
            <person name="Varghese N."/>
            <person name="Mikhailova N."/>
            <person name="Stamatis D."/>
            <person name="Reddy T."/>
            <person name="Daum C."/>
            <person name="Shapiro N."/>
            <person name="Ivanova N."/>
            <person name="Kyrpides N."/>
            <person name="Woyke T."/>
        </authorList>
    </citation>
    <scope>NUCLEOTIDE SEQUENCE</scope>
    <source>
        <strain evidence="7">CGMCC 1.5380</strain>
    </source>
</reference>
<sequence>MENTINFGIDLGTTNSAIAKFVKGEVIVFNNPLDYGRATLPSVVCYQKDKIIVGSQAKVMFGKQKKDAFTQAFFKRKMGTSESFQIKSQNRSITPIELSAQVLKELKTFVNTGDNLDSVVITIPASFDLIQSNATKEAGYQAGFKQVVLLQEPIAASLAYANMKKSKELTDGQWLVYDFGGGTFDVALIRIKDGEMKVIDHEGNNFLGGADIDQMIVDKLVIPKINAEFSFENLEDEMKSASGKYNSKYYVLLSRAEEAKIRLSAVTSAEIVVDGFEDEEGNEVDFEITITRSEFNDLIKSSVDGTIEMIKTILTRNSLGSKDIQFTLMVGGSTYIPYVRQRVEEILQIPANCEIDPTTAVAVGAAYYAATKQKEISKSDKQQKKSAISIKASYNKASKEKDELFAARVTGETENLFYKIVRQDGGFDSGLKKLSERISEDLPLVENAYNFFTLTVYDGLNNVVETDVEPIGINSGFGISGQPLPEDICLEVDDYDNPGHTRLALIFQRNTILPTKRTLTFPINKTIIKGSEDEVIRVKVLQGSHLALPEANKGLGFVLITGKNLKRDVSKGSDIEITISLSESQDLTVAAYLNMADQEFKETFNPKERHTPIDLLKEQVEDLTEKLEEEIEQATEKEDYETASALSKLKKEMEIVAEETEKLNDDDVTDDKYKLENRKRKIAQEIDSATKHKRIQKVREHYFETKEECLKLIDENGNDHERKTFNDIVSQEEAFMSTNSPIKIQEKSDELQSIIGQIKWRTPDFLTGIFNWLKGEQTKMNDQTQAKSLVDAGKFAVESQNWDRLREINFGLLDLLPRGAKEQITTKIGFGL</sequence>
<dbReference type="InterPro" id="IPR029047">
    <property type="entry name" value="HSP70_peptide-bd_sf"/>
</dbReference>
<dbReference type="PROSITE" id="PS00297">
    <property type="entry name" value="HSP70_1"/>
    <property type="match status" value="1"/>
</dbReference>
<dbReference type="Pfam" id="PF00012">
    <property type="entry name" value="HSP70"/>
    <property type="match status" value="1"/>
</dbReference>
<proteinExistence type="inferred from homology"/>
<dbReference type="OrthoDB" id="9766019at2"/>
<dbReference type="Proteomes" id="UP000321392">
    <property type="component" value="Unassembled WGS sequence"/>
</dbReference>
<dbReference type="GO" id="GO:0140662">
    <property type="term" value="F:ATP-dependent protein folding chaperone"/>
    <property type="evidence" value="ECO:0007669"/>
    <property type="project" value="InterPro"/>
</dbReference>
<evidence type="ECO:0000256" key="5">
    <source>
        <dbReference type="SAM" id="Coils"/>
    </source>
</evidence>
<dbReference type="FunFam" id="3.90.640.10:FF:000003">
    <property type="entry name" value="Molecular chaperone DnaK"/>
    <property type="match status" value="1"/>
</dbReference>
<dbReference type="AlphaFoldDB" id="A0A562PGY9"/>
<dbReference type="InterPro" id="IPR043129">
    <property type="entry name" value="ATPase_NBD"/>
</dbReference>
<dbReference type="InterPro" id="IPR018181">
    <property type="entry name" value="Heat_shock_70_CS"/>
</dbReference>
<dbReference type="RefSeq" id="WP_114755365.1">
    <property type="nucleotide sequence ID" value="NZ_QQBA01000028.1"/>
</dbReference>
<dbReference type="InterPro" id="IPR013126">
    <property type="entry name" value="Hsp_70_fam"/>
</dbReference>
<evidence type="ECO:0000256" key="2">
    <source>
        <dbReference type="ARBA" id="ARBA00022741"/>
    </source>
</evidence>